<gene>
    <name evidence="2" type="ORF">EQU24_05960</name>
</gene>
<evidence type="ECO:0000313" key="2">
    <source>
        <dbReference type="EMBL" id="QCW81844.1"/>
    </source>
</evidence>
<organism evidence="2 3">
    <name type="scientific">Methylotuvimicrobium buryatense</name>
    <name type="common">Methylomicrobium buryatense</name>
    <dbReference type="NCBI Taxonomy" id="95641"/>
    <lineage>
        <taxon>Bacteria</taxon>
        <taxon>Pseudomonadati</taxon>
        <taxon>Pseudomonadota</taxon>
        <taxon>Gammaproteobacteria</taxon>
        <taxon>Methylococcales</taxon>
        <taxon>Methylococcaceae</taxon>
        <taxon>Methylotuvimicrobium</taxon>
    </lineage>
</organism>
<dbReference type="EMBL" id="CP035467">
    <property type="protein sequence ID" value="QCW81844.1"/>
    <property type="molecule type" value="Genomic_DNA"/>
</dbReference>
<dbReference type="Proteomes" id="UP000305881">
    <property type="component" value="Chromosome"/>
</dbReference>
<dbReference type="SUPFAM" id="SSF141371">
    <property type="entry name" value="PilZ domain-like"/>
    <property type="match status" value="1"/>
</dbReference>
<evidence type="ECO:0000313" key="3">
    <source>
        <dbReference type="Proteomes" id="UP000305881"/>
    </source>
</evidence>
<dbReference type="InterPro" id="IPR009875">
    <property type="entry name" value="PilZ_domain"/>
</dbReference>
<reference evidence="3" key="1">
    <citation type="journal article" date="2019" name="J. Bacteriol.">
        <title>A Mutagenic Screen Identifies a TonB-Dependent Receptor Required for the Lanthanide Metal Switch in the Type I Methanotroph 'Methylotuvimicrobium buryatense' 5GB1C.</title>
        <authorList>
            <person name="Groom J.D."/>
            <person name="Ford S.M."/>
            <person name="Pesesky M.W."/>
            <person name="Lidstrom M.E."/>
        </authorList>
    </citation>
    <scope>NUCLEOTIDE SEQUENCE [LARGE SCALE GENOMIC DNA]</scope>
    <source>
        <strain evidence="3">5GB1C</strain>
    </source>
</reference>
<dbReference type="STRING" id="675511.GCA_000341735_01819"/>
<sequence>MADINPPSEDHRDIFDLDTDDTIQDNGRRSVRYVRNDIQVALIAKNLLGIDKKTQAQLQDISSKGLRVSAEEKLSINKKITVVLKFTDGRRFNIKAKVVRQSSSNKFDYGIKFEERQNGLGDHLLETQTDLLFK</sequence>
<feature type="domain" description="PilZ" evidence="1">
    <location>
        <begin position="28"/>
        <end position="124"/>
    </location>
</feature>
<keyword evidence="3" id="KW-1185">Reference proteome</keyword>
<dbReference type="RefSeq" id="WP_014148794.1">
    <property type="nucleotide sequence ID" value="NZ_CP035467.1"/>
</dbReference>
<dbReference type="KEGG" id="mbur:EQU24_05960"/>
<name>A0A4P9UKV6_METBY</name>
<dbReference type="Gene3D" id="2.40.10.220">
    <property type="entry name" value="predicted glycosyltransferase like domains"/>
    <property type="match status" value="1"/>
</dbReference>
<dbReference type="GO" id="GO:0035438">
    <property type="term" value="F:cyclic-di-GMP binding"/>
    <property type="evidence" value="ECO:0007669"/>
    <property type="project" value="InterPro"/>
</dbReference>
<proteinExistence type="predicted"/>
<accession>A0A4P9UKV6</accession>
<dbReference type="Pfam" id="PF07238">
    <property type="entry name" value="PilZ"/>
    <property type="match status" value="1"/>
</dbReference>
<protein>
    <submittedName>
        <fullName evidence="2">PilZ domain-containing protein</fullName>
    </submittedName>
</protein>
<evidence type="ECO:0000259" key="1">
    <source>
        <dbReference type="Pfam" id="PF07238"/>
    </source>
</evidence>
<dbReference type="OrthoDB" id="5572135at2"/>
<dbReference type="AlphaFoldDB" id="A0A4P9UKV6"/>